<dbReference type="PANTHER" id="PTHR42815:SF2">
    <property type="entry name" value="FAD-BINDING, PUTATIVE (AFU_ORTHOLOGUE AFUA_6G07600)-RELATED"/>
    <property type="match status" value="1"/>
</dbReference>
<dbReference type="EMBL" id="BSUJ01000001">
    <property type="protein sequence ID" value="GMA21022.1"/>
    <property type="molecule type" value="Genomic_DNA"/>
</dbReference>
<keyword evidence="3" id="KW-1185">Reference proteome</keyword>
<dbReference type="Pfam" id="PF01243">
    <property type="entry name" value="PNPOx_N"/>
    <property type="match status" value="1"/>
</dbReference>
<dbReference type="InterPro" id="IPR012349">
    <property type="entry name" value="Split_barrel_FMN-bd"/>
</dbReference>
<reference evidence="3" key="1">
    <citation type="journal article" date="2019" name="Int. J. Syst. Evol. Microbiol.">
        <title>The Global Catalogue of Microorganisms (GCM) 10K type strain sequencing project: providing services to taxonomists for standard genome sequencing and annotation.</title>
        <authorList>
            <consortium name="The Broad Institute Genomics Platform"/>
            <consortium name="The Broad Institute Genome Sequencing Center for Infectious Disease"/>
            <person name="Wu L."/>
            <person name="Ma J."/>
        </authorList>
    </citation>
    <scope>NUCLEOTIDE SEQUENCE [LARGE SCALE GENOMIC DNA]</scope>
    <source>
        <strain evidence="3">NBRC 105830</strain>
    </source>
</reference>
<evidence type="ECO:0000313" key="2">
    <source>
        <dbReference type="EMBL" id="GMA21022.1"/>
    </source>
</evidence>
<dbReference type="Gene3D" id="2.30.110.10">
    <property type="entry name" value="Electron Transport, Fmn-binding Protein, Chain A"/>
    <property type="match status" value="1"/>
</dbReference>
<accession>A0ABQ6HS68</accession>
<proteinExistence type="predicted"/>
<organism evidence="2 3">
    <name type="scientific">Arsenicicoccus piscis</name>
    <dbReference type="NCBI Taxonomy" id="673954"/>
    <lineage>
        <taxon>Bacteria</taxon>
        <taxon>Bacillati</taxon>
        <taxon>Actinomycetota</taxon>
        <taxon>Actinomycetes</taxon>
        <taxon>Micrococcales</taxon>
        <taxon>Intrasporangiaceae</taxon>
        <taxon>Arsenicicoccus</taxon>
    </lineage>
</organism>
<dbReference type="InterPro" id="IPR024029">
    <property type="entry name" value="Pyridox_Oxase_FMN-dep"/>
</dbReference>
<protein>
    <submittedName>
        <fullName evidence="2">Phosphohydrolase</fullName>
    </submittedName>
</protein>
<dbReference type="PANTHER" id="PTHR42815">
    <property type="entry name" value="FAD-BINDING, PUTATIVE (AFU_ORTHOLOGUE AFUA_6G07600)-RELATED"/>
    <property type="match status" value="1"/>
</dbReference>
<evidence type="ECO:0000313" key="3">
    <source>
        <dbReference type="Proteomes" id="UP001157109"/>
    </source>
</evidence>
<sequence>MSELRAVTDAARLRQIIGEPAERARHKVRPRLDDADRRWLAASTLCFIATSGADGRCDTSPKGDPAGSLVHVLDDTTLAIAERPGNRRVDGYLNVLENPHVGIVFIVPGRSDTLRVNGRAHLVEDAPWFDDLVVQGKRPVLALVVEVEEVFGHCAKALVRAQVWHPETWRSNDVTDVSASARERRAQGLPDLHAGAEDLAALERAQVESYDVGLY</sequence>
<dbReference type="SUPFAM" id="SSF50475">
    <property type="entry name" value="FMN-binding split barrel"/>
    <property type="match status" value="1"/>
</dbReference>
<dbReference type="Proteomes" id="UP001157109">
    <property type="component" value="Unassembled WGS sequence"/>
</dbReference>
<feature type="domain" description="Pyridoxamine 5'-phosphate oxidase N-terminal" evidence="1">
    <location>
        <begin position="33"/>
        <end position="154"/>
    </location>
</feature>
<gene>
    <name evidence="2" type="ORF">GCM10025862_30430</name>
</gene>
<name>A0ABQ6HS68_9MICO</name>
<dbReference type="InterPro" id="IPR011576">
    <property type="entry name" value="Pyridox_Oxase_N"/>
</dbReference>
<dbReference type="NCBIfam" id="TIGR04025">
    <property type="entry name" value="PPOX_FMN_DR2398"/>
    <property type="match status" value="1"/>
</dbReference>
<evidence type="ECO:0000259" key="1">
    <source>
        <dbReference type="Pfam" id="PF01243"/>
    </source>
</evidence>
<comment type="caution">
    <text evidence="2">The sequence shown here is derived from an EMBL/GenBank/DDBJ whole genome shotgun (WGS) entry which is preliminary data.</text>
</comment>